<proteinExistence type="predicted"/>
<dbReference type="PANTHER" id="PTHR33053">
    <property type="entry name" value="PROTEIN, PUTATIVE-RELATED"/>
    <property type="match status" value="1"/>
</dbReference>
<dbReference type="Proteomes" id="UP000663873">
    <property type="component" value="Unassembled WGS sequence"/>
</dbReference>
<dbReference type="AlphaFoldDB" id="A0A820KAU9"/>
<dbReference type="PANTHER" id="PTHR33053:SF9">
    <property type="entry name" value="AGAP000105-PA"/>
    <property type="match status" value="1"/>
</dbReference>
<dbReference type="Pfam" id="PF06869">
    <property type="entry name" value="DUF1258"/>
    <property type="match status" value="1"/>
</dbReference>
<dbReference type="InterPro" id="IPR009667">
    <property type="entry name" value="DUF1258"/>
</dbReference>
<dbReference type="EMBL" id="CAJOBP010002174">
    <property type="protein sequence ID" value="CAF4338771.1"/>
    <property type="molecule type" value="Genomic_DNA"/>
</dbReference>
<reference evidence="2" key="1">
    <citation type="submission" date="2021-02" db="EMBL/GenBank/DDBJ databases">
        <authorList>
            <person name="Nowell W R."/>
        </authorList>
    </citation>
    <scope>NUCLEOTIDE SEQUENCE</scope>
</reference>
<evidence type="ECO:0000313" key="2">
    <source>
        <dbReference type="EMBL" id="CAF4338771.1"/>
    </source>
</evidence>
<evidence type="ECO:0000313" key="1">
    <source>
        <dbReference type="EMBL" id="CAF3407316.1"/>
    </source>
</evidence>
<dbReference type="Proteomes" id="UP000663825">
    <property type="component" value="Unassembled WGS sequence"/>
</dbReference>
<accession>A0A820KAU9</accession>
<name>A0A820KAU9_9BILA</name>
<evidence type="ECO:0000313" key="3">
    <source>
        <dbReference type="Proteomes" id="UP000663873"/>
    </source>
</evidence>
<dbReference type="EMBL" id="CAJNXB010005075">
    <property type="protein sequence ID" value="CAF3407316.1"/>
    <property type="molecule type" value="Genomic_DNA"/>
</dbReference>
<comment type="caution">
    <text evidence="2">The sequence shown here is derived from an EMBL/GenBank/DDBJ whole genome shotgun (WGS) entry which is preliminary data.</text>
</comment>
<keyword evidence="3" id="KW-1185">Reference proteome</keyword>
<protein>
    <submittedName>
        <fullName evidence="2">Uncharacterized protein</fullName>
    </submittedName>
</protein>
<organism evidence="2 3">
    <name type="scientific">Rotaria socialis</name>
    <dbReference type="NCBI Taxonomy" id="392032"/>
    <lineage>
        <taxon>Eukaryota</taxon>
        <taxon>Metazoa</taxon>
        <taxon>Spiralia</taxon>
        <taxon>Gnathifera</taxon>
        <taxon>Rotifera</taxon>
        <taxon>Eurotatoria</taxon>
        <taxon>Bdelloidea</taxon>
        <taxon>Philodinida</taxon>
        <taxon>Philodinidae</taxon>
        <taxon>Rotaria</taxon>
    </lineage>
</organism>
<dbReference type="OrthoDB" id="10012559at2759"/>
<gene>
    <name evidence="1" type="ORF">TIS948_LOCUS28253</name>
    <name evidence="2" type="ORF">UJA718_LOCUS14992</name>
</gene>
<sequence>MDSIDFNVQYQFSLHKRKERYKRHNAARRQIRSKEKKSCIARFPTPKQYKLSLAEVNLKIILEDEYTCLHDNHQLSNDNNHYFIENTSEELNQGNDYEISIISNDAHAGTPSTEKAQSDDEDCVSLEKVPLHDYTIDSTYDYCEAFTMIARQANLSKKSTNDFLSLIKSGLPIPNNMPTTEQELLLLLGVNELFTKRTICLLCYNEFSYDSKFCPRRCSTDRSSIAYIYDSNVELIIKKIMARQSSNFNEHKKNIYNNTDHEKTKDIPFGTLYQYVLKQNGYQDLISLLLHVDGIGVTSSTKLKMWMLSGSIVELPAKLRSRQCNMVIISIWIAYIEPPAKLWLNYSVNKLQIIKDKGIDILNVNHKLIIFGITGDCPALSLIINFINHNGYFSCWLYFIEGVHMNKKRQYRYDTLHLRTTNQYFKLSKKAERTQSNIWGHLGESVLSNILDVKFPEAIVLDYLHVSLLGHAKLIILAVYHLLKPAQRKELNFYLHNQFCPHFFNRKLRSIDNFGFVKATEVRNVLFYGLLPHLISFMQIEQYSHLALYVCAMRLLHSGDVFDDKTSEVADQLFTEFYKDHELFYKTSQSLKLHLHAHFASLYETHGSLCNLGCFGQESFIGSVSSNHHGTQFYGDSITHFYNIDFAIQDKKKGKTKLNGPCDQASTSSSDYDYLMNFHSLNCTCNDLNSCINIYRRFINYDKMFHSLLDNAQVQRFGAIDLFFMFNGFGYALIKYYPVKEFFSDAFKMSNYYYLLKRPVDYLYFILEKTYCQHDVVPIDQVINHCIVVEKNDYLFVTNILSYNEHD</sequence>